<gene>
    <name evidence="1" type="ORF">CPT_Margaery149</name>
</gene>
<name>A0A0M4RDQ5_9CAUD</name>
<dbReference type="KEGG" id="vg:26647334"/>
<evidence type="ECO:0000313" key="2">
    <source>
        <dbReference type="Proteomes" id="UP000201970"/>
    </source>
</evidence>
<organism evidence="1 2">
    <name type="scientific">Citrobacter phage Margaery</name>
    <dbReference type="NCBI Taxonomy" id="1701810"/>
    <lineage>
        <taxon>Viruses</taxon>
        <taxon>Duplodnaviria</taxon>
        <taxon>Heunggongvirae</taxon>
        <taxon>Uroviricota</taxon>
        <taxon>Caudoviricetes</taxon>
        <taxon>Pantevenvirales</taxon>
        <taxon>Straboviridae</taxon>
        <taxon>Pseudotevenvirus</taxon>
        <taxon>Pseudotevenvirus margaery</taxon>
    </lineage>
</organism>
<accession>A0A0M4RDQ5</accession>
<evidence type="ECO:0000313" key="1">
    <source>
        <dbReference type="EMBL" id="ALF01838.1"/>
    </source>
</evidence>
<dbReference type="RefSeq" id="YP_009194964.1">
    <property type="nucleotide sequence ID" value="NC_028755.1"/>
</dbReference>
<sequence length="134" mass="15352">MSASHRVITSHPTIFKPNMLHIIQGVLDELNKDPKVKVETITVDRHRMESFSIYFAYGEEKRKLFICESCDTYRDVGNNTIHSGGVYFNLNVWGSNKEIMDIVKTGIRKHVANDVCIYECVNDAIEDRFVRVGA</sequence>
<protein>
    <submittedName>
        <fullName evidence="1">Uncharacterized protein</fullName>
    </submittedName>
</protein>
<dbReference type="GeneID" id="26647334"/>
<proteinExistence type="predicted"/>
<reference evidence="1 2" key="1">
    <citation type="submission" date="2015-08" db="EMBL/GenBank/DDBJ databases">
        <title>The Complete Genome of Citrobacter freundii Myophage Margaery.</title>
        <authorList>
            <person name="Yi D."/>
            <person name="Cadungog J.N."/>
            <person name="Cahill J.L."/>
            <person name="Rasche E.S."/>
            <person name="Everett G.F.K."/>
        </authorList>
    </citation>
    <scope>NUCLEOTIDE SEQUENCE [LARGE SCALE GENOMIC DNA]</scope>
</reference>
<dbReference type="Proteomes" id="UP000201970">
    <property type="component" value="Segment"/>
</dbReference>
<keyword evidence="2" id="KW-1185">Reference proteome</keyword>
<dbReference type="EMBL" id="KT381880">
    <property type="protein sequence ID" value="ALF01838.1"/>
    <property type="molecule type" value="Genomic_DNA"/>
</dbReference>